<accession>A0A443YXT7</accession>
<feature type="signal peptide" evidence="1">
    <location>
        <begin position="1"/>
        <end position="19"/>
    </location>
</feature>
<proteinExistence type="predicted"/>
<feature type="chain" id="PRO_5019571236" description="DUF1566 domain-containing protein" evidence="1">
    <location>
        <begin position="20"/>
        <end position="136"/>
    </location>
</feature>
<name>A0A443YXT7_9GAMM</name>
<sequence length="136" mass="15424">MKTMMGVIGIILCMPTAWASTPQWEPCWYGQELTEQGCQGSIALLSAYDARQVLRANSRWRLPTPKEVDDLIATEGFTALRQHASNTNVSHILTDEFMAHGTEFLTTTVHIESGRTELQPWRKPVLVIWINLDRPE</sequence>
<comment type="caution">
    <text evidence="2">The sequence shown here is derived from an EMBL/GenBank/DDBJ whole genome shotgun (WGS) entry which is preliminary data.</text>
</comment>
<evidence type="ECO:0000313" key="2">
    <source>
        <dbReference type="EMBL" id="RWU08832.1"/>
    </source>
</evidence>
<dbReference type="EMBL" id="RSFE01000010">
    <property type="protein sequence ID" value="RWU08832.1"/>
    <property type="molecule type" value="Genomic_DNA"/>
</dbReference>
<evidence type="ECO:0008006" key="4">
    <source>
        <dbReference type="Google" id="ProtNLM"/>
    </source>
</evidence>
<dbReference type="Proteomes" id="UP000288789">
    <property type="component" value="Unassembled WGS sequence"/>
</dbReference>
<keyword evidence="1" id="KW-0732">Signal</keyword>
<gene>
    <name evidence="2" type="ORF">EGC76_10810</name>
</gene>
<reference evidence="2 3" key="1">
    <citation type="submission" date="2018-12" db="EMBL/GenBank/DDBJ databases">
        <authorList>
            <person name="Li A."/>
            <person name="Zhang M."/>
            <person name="Zhu H."/>
        </authorList>
    </citation>
    <scope>NUCLEOTIDE SEQUENCE [LARGE SCALE GENOMIC DNA]</scope>
    <source>
        <strain evidence="2 3">R04H25</strain>
    </source>
</reference>
<organism evidence="2 3">
    <name type="scientific">Pseudidiomarina gelatinasegens</name>
    <dbReference type="NCBI Taxonomy" id="2487740"/>
    <lineage>
        <taxon>Bacteria</taxon>
        <taxon>Pseudomonadati</taxon>
        <taxon>Pseudomonadota</taxon>
        <taxon>Gammaproteobacteria</taxon>
        <taxon>Alteromonadales</taxon>
        <taxon>Idiomarinaceae</taxon>
        <taxon>Pseudidiomarina</taxon>
    </lineage>
</organism>
<dbReference type="AlphaFoldDB" id="A0A443YXT7"/>
<evidence type="ECO:0000256" key="1">
    <source>
        <dbReference type="SAM" id="SignalP"/>
    </source>
</evidence>
<keyword evidence="3" id="KW-1185">Reference proteome</keyword>
<dbReference type="OrthoDB" id="6238128at2"/>
<dbReference type="RefSeq" id="WP_128353020.1">
    <property type="nucleotide sequence ID" value="NZ_RSFE01000010.1"/>
</dbReference>
<protein>
    <recommendedName>
        <fullName evidence="4">DUF1566 domain-containing protein</fullName>
    </recommendedName>
</protein>
<evidence type="ECO:0000313" key="3">
    <source>
        <dbReference type="Proteomes" id="UP000288789"/>
    </source>
</evidence>